<keyword evidence="4 7" id="KW-0547">Nucleotide-binding</keyword>
<sequence length="1275" mass="146767">MRDMNLSFEDELTFSPKLNSLSLKLASSNRTSIMERSPKEKEDGLDSSFTFQPVVGSNSSKIVAKLKTGFWERQKLHVKRQKQKIEQGPSTIHSDHKRNSSKDLNEPHPPTSKQDITNSYSDDTCLKKKQQKLIKKSSSPYTKSLDGLSSFKEKRKELSQELAAFRKKYTKSKSPNKTITQDTAINRTDKLDTLSGNIDSDSPTTSSKTNIVVVSPCKATKSCSPPPMRSKSPNNYMTSTKSKDMKLASDDITPLHPRSGTFPPAGAVVSYRTRTDRMDFEHQRMIRTKKLASEALKGKKVFVCNGPYSVLRNALRKRGWIEKYFKNVPACCNEENDEINTEEGEMENARNTSDENHDEVTEDEGEQEMTAVESQGDFEKVFSSDSQYGIMSRIVRNFSPTLIWTLRRDDIMFRLLHKEQIVNHFTSAWTFTTKTGLCVNLRNMSSFDSKDWKSFFPRCYRLGCEEERADFIDDYRLTMVQSLLKIIIEKHEEWRMIEIDNEQLKQDMQNKCYEDCLKSNGSSPVPPRRSKPRLSPTQVSTILPSNVISLVLRKCYEYLDYRCHRDLDVMDDYGERCMEELHWTTILNNYNMIIESNAIIANAHQHVEECHELLIEMEKYCPQLTIDGFLNIWILKPGAKSRGRGIEVKNNFHEILKTVGSSVSLKENKWVVQKYIERPFLVYRTKFDIRQWFLVTDWNPLVIWFYQDCYVRFCSQEFTLDKFDPQVHLSNNSIQKHYRNGIRSDKLPDSNMWSSDEFKTYLQTIGKDTSWDSKIYPGMKSAIIGALQCCQTSLEYRRNSFELYGADFMLSENLDPWLIEINSSPALGASTPVTKELCRNVIEDTLKVVLDRRENKQADVGRFELAFRQPYIAPPSYMGCNVYIEGKQISKPKVAKAPEPKIELKKSDDNCDDTGKEEEESMVAVRTDIKKVKSKETCENVKTKTTKSAPKFVYEKKEPQRIDKTRLDGIIEKLSRRSKETKEKIEIIEKAKSSFVAPRIEKQSMKQIEKSVSAPKLIDRDPREKLSINSHRITTCKDELKINVTKPHSEKRKMKWDKMEFLRKNAPVVTEWVNVDFSKADVLGPTISSCPTTKHTQTYSIPSNNINNNTMTISIAEVMENQTIKPSLSTNCGKINRRKSVGKNDSFEPVVSQQVSQLVNCYSGVQVQPNDSTFDVLCPQVGSYDFRVLQQKCHQAYRLKKTKNKQKSNMTSSTKLASNMGTRSKQYGILDAEDVSGVRQVQGKYRQLFLNPNQKENVQHLRLEPSSNKQENEET</sequence>
<feature type="region of interest" description="Disordered" evidence="8">
    <location>
        <begin position="77"/>
        <end position="121"/>
    </location>
</feature>
<protein>
    <recommendedName>
        <fullName evidence="9">ATP-grasp domain-containing protein</fullName>
    </recommendedName>
</protein>
<dbReference type="PROSITE" id="PS51221">
    <property type="entry name" value="TTL"/>
    <property type="match status" value="1"/>
</dbReference>
<feature type="compositionally biased region" description="Basic and acidic residues" evidence="8">
    <location>
        <begin position="93"/>
        <end position="106"/>
    </location>
</feature>
<dbReference type="PROSITE" id="PS50975">
    <property type="entry name" value="ATP_GRASP"/>
    <property type="match status" value="1"/>
</dbReference>
<dbReference type="GO" id="GO:0046872">
    <property type="term" value="F:metal ion binding"/>
    <property type="evidence" value="ECO:0007669"/>
    <property type="project" value="InterPro"/>
</dbReference>
<feature type="compositionally biased region" description="Polar residues" evidence="8">
    <location>
        <begin position="1207"/>
        <end position="1220"/>
    </location>
</feature>
<dbReference type="GO" id="GO:0015630">
    <property type="term" value="C:microtubule cytoskeleton"/>
    <property type="evidence" value="ECO:0007669"/>
    <property type="project" value="TreeGrafter"/>
</dbReference>
<dbReference type="InterPro" id="IPR051437">
    <property type="entry name" value="TTLL_monoglycylase"/>
</dbReference>
<feature type="compositionally biased region" description="Polar residues" evidence="8">
    <location>
        <begin position="111"/>
        <end position="121"/>
    </location>
</feature>
<dbReference type="InterPro" id="IPR004344">
    <property type="entry name" value="TTL/TTLL_fam"/>
</dbReference>
<evidence type="ECO:0000256" key="4">
    <source>
        <dbReference type="ARBA" id="ARBA00022741"/>
    </source>
</evidence>
<dbReference type="FunFam" id="3.30.470.20:FF:000032">
    <property type="entry name" value="tubulin monoglycylase TTLL3 isoform X2"/>
    <property type="match status" value="1"/>
</dbReference>
<keyword evidence="6" id="KW-0206">Cytoskeleton</keyword>
<keyword evidence="2" id="KW-0963">Cytoplasm</keyword>
<organism evidence="10 11">
    <name type="scientific">Clytia hemisphaerica</name>
    <dbReference type="NCBI Taxonomy" id="252671"/>
    <lineage>
        <taxon>Eukaryota</taxon>
        <taxon>Metazoa</taxon>
        <taxon>Cnidaria</taxon>
        <taxon>Hydrozoa</taxon>
        <taxon>Hydroidolina</taxon>
        <taxon>Leptothecata</taxon>
        <taxon>Obeliida</taxon>
        <taxon>Clytiidae</taxon>
        <taxon>Clytia</taxon>
    </lineage>
</organism>
<evidence type="ECO:0000256" key="5">
    <source>
        <dbReference type="ARBA" id="ARBA00022840"/>
    </source>
</evidence>
<dbReference type="Pfam" id="PF03133">
    <property type="entry name" value="TTL"/>
    <property type="match status" value="1"/>
</dbReference>
<feature type="region of interest" description="Disordered" evidence="8">
    <location>
        <begin position="218"/>
        <end position="240"/>
    </location>
</feature>
<accession>A0A7M5X5R4</accession>
<feature type="compositionally biased region" description="Polar residues" evidence="8">
    <location>
        <begin position="231"/>
        <end position="240"/>
    </location>
</feature>
<dbReference type="AlphaFoldDB" id="A0A7M5X5R4"/>
<feature type="domain" description="ATP-grasp" evidence="9">
    <location>
        <begin position="806"/>
        <end position="850"/>
    </location>
</feature>
<evidence type="ECO:0000256" key="7">
    <source>
        <dbReference type="PROSITE-ProRule" id="PRU00409"/>
    </source>
</evidence>
<keyword evidence="3" id="KW-0436">Ligase</keyword>
<dbReference type="EnsemblMetazoa" id="CLYHEMT017927.1">
    <property type="protein sequence ID" value="CLYHEMP017927.1"/>
    <property type="gene ID" value="CLYHEMG017927"/>
</dbReference>
<evidence type="ECO:0000259" key="9">
    <source>
        <dbReference type="PROSITE" id="PS50975"/>
    </source>
</evidence>
<comment type="subcellular location">
    <subcellularLocation>
        <location evidence="1">Cytoplasm</location>
        <location evidence="1">Cytoskeleton</location>
    </subcellularLocation>
</comment>
<evidence type="ECO:0000313" key="11">
    <source>
        <dbReference type="Proteomes" id="UP000594262"/>
    </source>
</evidence>
<keyword evidence="5 7" id="KW-0067">ATP-binding</keyword>
<dbReference type="GO" id="GO:0070736">
    <property type="term" value="F:protein-glycine ligase activity, initiating"/>
    <property type="evidence" value="ECO:0007669"/>
    <property type="project" value="TreeGrafter"/>
</dbReference>
<feature type="region of interest" description="Disordered" evidence="8">
    <location>
        <begin position="1252"/>
        <end position="1275"/>
    </location>
</feature>
<feature type="region of interest" description="Disordered" evidence="8">
    <location>
        <begin position="1201"/>
        <end position="1220"/>
    </location>
</feature>
<keyword evidence="11" id="KW-1185">Reference proteome</keyword>
<dbReference type="Gene3D" id="3.30.470.20">
    <property type="entry name" value="ATP-grasp fold, B domain"/>
    <property type="match status" value="1"/>
</dbReference>
<reference evidence="10" key="1">
    <citation type="submission" date="2021-01" db="UniProtKB">
        <authorList>
            <consortium name="EnsemblMetazoa"/>
        </authorList>
    </citation>
    <scope>IDENTIFICATION</scope>
</reference>
<dbReference type="InterPro" id="IPR011761">
    <property type="entry name" value="ATP-grasp"/>
</dbReference>
<dbReference type="Proteomes" id="UP000594262">
    <property type="component" value="Unplaced"/>
</dbReference>
<dbReference type="SUPFAM" id="SSF56059">
    <property type="entry name" value="Glutathione synthetase ATP-binding domain-like"/>
    <property type="match status" value="1"/>
</dbReference>
<name>A0A7M5X5R4_9CNID</name>
<dbReference type="GO" id="GO:0005524">
    <property type="term" value="F:ATP binding"/>
    <property type="evidence" value="ECO:0007669"/>
    <property type="project" value="UniProtKB-UniRule"/>
</dbReference>
<evidence type="ECO:0000256" key="3">
    <source>
        <dbReference type="ARBA" id="ARBA00022598"/>
    </source>
</evidence>
<dbReference type="GeneID" id="136809749"/>
<dbReference type="OrthoDB" id="202825at2759"/>
<dbReference type="RefSeq" id="XP_066922396.1">
    <property type="nucleotide sequence ID" value="XM_067066295.1"/>
</dbReference>
<evidence type="ECO:0000256" key="2">
    <source>
        <dbReference type="ARBA" id="ARBA00022490"/>
    </source>
</evidence>
<dbReference type="PANTHER" id="PTHR45870:SF2">
    <property type="entry name" value="TUBULIN MONOGLYCYLASE TTLL3"/>
    <property type="match status" value="1"/>
</dbReference>
<evidence type="ECO:0000256" key="6">
    <source>
        <dbReference type="ARBA" id="ARBA00023212"/>
    </source>
</evidence>
<evidence type="ECO:0000256" key="8">
    <source>
        <dbReference type="SAM" id="MobiDB-lite"/>
    </source>
</evidence>
<dbReference type="PANTHER" id="PTHR45870">
    <property type="entry name" value="TUBULIN MONOGLYCYLASE TTLL3"/>
    <property type="match status" value="1"/>
</dbReference>
<proteinExistence type="predicted"/>
<evidence type="ECO:0000313" key="10">
    <source>
        <dbReference type="EnsemblMetazoa" id="CLYHEMP017927.1"/>
    </source>
</evidence>
<feature type="region of interest" description="Disordered" evidence="8">
    <location>
        <begin position="341"/>
        <end position="363"/>
    </location>
</feature>
<evidence type="ECO:0000256" key="1">
    <source>
        <dbReference type="ARBA" id="ARBA00004245"/>
    </source>
</evidence>